<evidence type="ECO:0000313" key="4">
    <source>
        <dbReference type="EMBL" id="MFD0318685.1"/>
    </source>
</evidence>
<name>A0ABW2WKI7_9ACTN</name>
<feature type="compositionally biased region" description="Low complexity" evidence="1">
    <location>
        <begin position="303"/>
        <end position="321"/>
    </location>
</feature>
<comment type="caution">
    <text evidence="4">The sequence shown here is derived from an EMBL/GenBank/DDBJ whole genome shotgun (WGS) entry which is preliminary data.</text>
</comment>
<accession>A0ABW2WKI7</accession>
<dbReference type="PROSITE" id="PS51257">
    <property type="entry name" value="PROKAR_LIPOPROTEIN"/>
    <property type="match status" value="1"/>
</dbReference>
<organism evidence="4 5">
    <name type="scientific">Streptomyces flavalbus</name>
    <dbReference type="NCBI Taxonomy" id="2665155"/>
    <lineage>
        <taxon>Bacteria</taxon>
        <taxon>Bacillati</taxon>
        <taxon>Actinomycetota</taxon>
        <taxon>Actinomycetes</taxon>
        <taxon>Kitasatosporales</taxon>
        <taxon>Streptomycetaceae</taxon>
        <taxon>Streptomyces</taxon>
    </lineage>
</organism>
<evidence type="ECO:0000259" key="3">
    <source>
        <dbReference type="Pfam" id="PF20568"/>
    </source>
</evidence>
<dbReference type="Proteomes" id="UP001597023">
    <property type="component" value="Unassembled WGS sequence"/>
</dbReference>
<keyword evidence="5" id="KW-1185">Reference proteome</keyword>
<dbReference type="InterPro" id="IPR046704">
    <property type="entry name" value="DUF6777"/>
</dbReference>
<dbReference type="EMBL" id="JBHTEB010000001">
    <property type="protein sequence ID" value="MFD0318685.1"/>
    <property type="molecule type" value="Genomic_DNA"/>
</dbReference>
<proteinExistence type="predicted"/>
<keyword evidence="2" id="KW-0732">Signal</keyword>
<feature type="compositionally biased region" description="Low complexity" evidence="1">
    <location>
        <begin position="255"/>
        <end position="283"/>
    </location>
</feature>
<feature type="region of interest" description="Disordered" evidence="1">
    <location>
        <begin position="240"/>
        <end position="350"/>
    </location>
</feature>
<dbReference type="RefSeq" id="WP_381616086.1">
    <property type="nucleotide sequence ID" value="NZ_JBHTEB010000001.1"/>
</dbReference>
<feature type="chain" id="PRO_5047108276" evidence="2">
    <location>
        <begin position="25"/>
        <end position="350"/>
    </location>
</feature>
<feature type="signal peptide" evidence="2">
    <location>
        <begin position="1"/>
        <end position="24"/>
    </location>
</feature>
<sequence>MRTSTGILATACLLWAALLVTGCADGGGAPRPGPALLLHPAAAHGPDPFTRSTATTPATPAAPPRTPSAPRTLSGGTPGLYGGTRRTLSCDVERQTDLLTADPARADAFARAIGVTRDELSAYLHSLTPVVLRADTRVTDHGYRAPGRVLVRQAVLQAGTAVLVDERGLPRLRCACGNPLTPPLALPRGTVTKGRPWPSYRPEGVVVVTRAPRVMGGLTLLDLVDGGWLERRLGHAVRHDRRLPPPARTVEPVTPQASVTPQAPVAPVAPVPSEAPVTPSAPARPADTPVPEFTPEAAPDSTPEAAPDSTPESASESAPESVPDTPDLPDGGGLIPDATDDPVDPLPPPA</sequence>
<evidence type="ECO:0000256" key="1">
    <source>
        <dbReference type="SAM" id="MobiDB-lite"/>
    </source>
</evidence>
<dbReference type="Pfam" id="PF20568">
    <property type="entry name" value="DUF6777"/>
    <property type="match status" value="1"/>
</dbReference>
<reference evidence="5" key="1">
    <citation type="journal article" date="2019" name="Int. J. Syst. Evol. Microbiol.">
        <title>The Global Catalogue of Microorganisms (GCM) 10K type strain sequencing project: providing services to taxonomists for standard genome sequencing and annotation.</title>
        <authorList>
            <consortium name="The Broad Institute Genomics Platform"/>
            <consortium name="The Broad Institute Genome Sequencing Center for Infectious Disease"/>
            <person name="Wu L."/>
            <person name="Ma J."/>
        </authorList>
    </citation>
    <scope>NUCLEOTIDE SEQUENCE [LARGE SCALE GENOMIC DNA]</scope>
    <source>
        <strain evidence="5">CGMCC 4.7400</strain>
    </source>
</reference>
<gene>
    <name evidence="4" type="ORF">ACFQZ6_31650</name>
</gene>
<protein>
    <submittedName>
        <fullName evidence="4">DUF6777 domain-containing protein</fullName>
    </submittedName>
</protein>
<evidence type="ECO:0000313" key="5">
    <source>
        <dbReference type="Proteomes" id="UP001597023"/>
    </source>
</evidence>
<feature type="domain" description="DUF6777" evidence="3">
    <location>
        <begin position="71"/>
        <end position="234"/>
    </location>
</feature>
<evidence type="ECO:0000256" key="2">
    <source>
        <dbReference type="SAM" id="SignalP"/>
    </source>
</evidence>
<feature type="region of interest" description="Disordered" evidence="1">
    <location>
        <begin position="35"/>
        <end position="80"/>
    </location>
</feature>
<feature type="compositionally biased region" description="Low complexity" evidence="1">
    <location>
        <begin position="35"/>
        <end position="59"/>
    </location>
</feature>